<evidence type="ECO:0000256" key="2">
    <source>
        <dbReference type="SAM" id="MobiDB-lite"/>
    </source>
</evidence>
<dbReference type="EMBL" id="NIDE01000009">
    <property type="protein sequence ID" value="OWK39750.1"/>
    <property type="molecule type" value="Genomic_DNA"/>
</dbReference>
<evidence type="ECO:0000313" key="5">
    <source>
        <dbReference type="Proteomes" id="UP000214646"/>
    </source>
</evidence>
<reference evidence="5" key="1">
    <citation type="submission" date="2017-06" db="EMBL/GenBank/DDBJ databases">
        <title>Genome analysis of Fimbriiglobus ruber SP5, the first member of the order Planctomycetales with confirmed chitinolytic capability.</title>
        <authorList>
            <person name="Ravin N.V."/>
            <person name="Rakitin A.L."/>
            <person name="Ivanova A.A."/>
            <person name="Beletsky A.V."/>
            <person name="Kulichevskaya I.S."/>
            <person name="Mardanov A.V."/>
            <person name="Dedysh S.N."/>
        </authorList>
    </citation>
    <scope>NUCLEOTIDE SEQUENCE [LARGE SCALE GENOMIC DNA]</scope>
    <source>
        <strain evidence="5">SP5</strain>
    </source>
</reference>
<dbReference type="PANTHER" id="PTHR16026">
    <property type="entry name" value="CARTILAGE ACIDIC PROTEIN 1"/>
    <property type="match status" value="1"/>
</dbReference>
<comment type="caution">
    <text evidence="4">The sequence shown here is derived from an EMBL/GenBank/DDBJ whole genome shotgun (WGS) entry which is preliminary data.</text>
</comment>
<keyword evidence="5" id="KW-1185">Reference proteome</keyword>
<dbReference type="AlphaFoldDB" id="A0A225DDX3"/>
<dbReference type="InterPro" id="IPR011519">
    <property type="entry name" value="UnbV_ASPIC"/>
</dbReference>
<sequence length="581" mass="61778">MSLSQGCGPAASPPPPSGAGGPAAADTEPAAFEEMTAASGILATYRNGEDTADHMSILESLGGGVGIIDYDGDGQPDVFFPGGGVFAGKDKKEITGNSCKLYRNAGGGRFRDVTAAAGLATLAGGKPWFYSHAVAVGDYDRDGWPDLLVTGWRAVALFRNVPVDPVDPGKGRRFEDVTAAAGLGTGITWATSAAFADFDGDGYPDLYVCQYVDWSWAKNPSCTYDGKTPDTCPPKNFDGLPHKVYRNTGRGTFVDASAEAGLKPGGPNESKGLGVVVVDVDGDGRPDVYVTNDTVDNYLYINQSVPGRIRFREEGLTAGVARDDQGRPNGSMGTDAGDPDRTGRPALWVTNYENELHALYGNESTPGRAFFTFRTSAAGIAALGQKHVGWGTGFLDYDLDGWEDLFVANGHAILRPVPGAAPRKQFPVLLHNQKGRFRIASRQVGDYGRQPHLARGLAIADLDNDGRPDVVISHVNEPAAILRGIGGVGRHWLGVDLRGRDHACVVGTRVVFEADGQRQTRFAKGGGSYGSSGDRRLLFGLGQTTSGRLTVTWPDRSEQTFDAVAADQYYRIVQGKSRPET</sequence>
<name>A0A225DDX3_9BACT</name>
<dbReference type="InterPro" id="IPR027039">
    <property type="entry name" value="Crtac1"/>
</dbReference>
<dbReference type="SUPFAM" id="SSF69318">
    <property type="entry name" value="Integrin alpha N-terminal domain"/>
    <property type="match status" value="1"/>
</dbReference>
<organism evidence="4 5">
    <name type="scientific">Fimbriiglobus ruber</name>
    <dbReference type="NCBI Taxonomy" id="1908690"/>
    <lineage>
        <taxon>Bacteria</taxon>
        <taxon>Pseudomonadati</taxon>
        <taxon>Planctomycetota</taxon>
        <taxon>Planctomycetia</taxon>
        <taxon>Gemmatales</taxon>
        <taxon>Gemmataceae</taxon>
        <taxon>Fimbriiglobus</taxon>
    </lineage>
</organism>
<proteinExistence type="predicted"/>
<accession>A0A225DDX3</accession>
<dbReference type="Proteomes" id="UP000214646">
    <property type="component" value="Unassembled WGS sequence"/>
</dbReference>
<dbReference type="Pfam" id="PF13517">
    <property type="entry name" value="FG-GAP_3"/>
    <property type="match status" value="4"/>
</dbReference>
<feature type="region of interest" description="Disordered" evidence="2">
    <location>
        <begin position="321"/>
        <end position="341"/>
    </location>
</feature>
<keyword evidence="1" id="KW-0732">Signal</keyword>
<evidence type="ECO:0000259" key="3">
    <source>
        <dbReference type="Pfam" id="PF07593"/>
    </source>
</evidence>
<feature type="region of interest" description="Disordered" evidence="2">
    <location>
        <begin position="1"/>
        <end position="27"/>
    </location>
</feature>
<evidence type="ECO:0000313" key="4">
    <source>
        <dbReference type="EMBL" id="OWK39750.1"/>
    </source>
</evidence>
<dbReference type="InterPro" id="IPR013517">
    <property type="entry name" value="FG-GAP"/>
</dbReference>
<evidence type="ECO:0000256" key="1">
    <source>
        <dbReference type="ARBA" id="ARBA00022729"/>
    </source>
</evidence>
<dbReference type="Pfam" id="PF07593">
    <property type="entry name" value="UnbV_ASPIC"/>
    <property type="match status" value="1"/>
</dbReference>
<dbReference type="PANTHER" id="PTHR16026:SF0">
    <property type="entry name" value="CARTILAGE ACIDIC PROTEIN 1"/>
    <property type="match status" value="1"/>
</dbReference>
<dbReference type="Gene3D" id="2.130.10.130">
    <property type="entry name" value="Integrin alpha, N-terminal"/>
    <property type="match status" value="2"/>
</dbReference>
<feature type="domain" description="ASPIC/UnbV" evidence="3">
    <location>
        <begin position="506"/>
        <end position="570"/>
    </location>
</feature>
<gene>
    <name evidence="4" type="ORF">FRUB_05640</name>
</gene>
<dbReference type="InterPro" id="IPR028994">
    <property type="entry name" value="Integrin_alpha_N"/>
</dbReference>
<protein>
    <recommendedName>
        <fullName evidence="3">ASPIC/UnbV domain-containing protein</fullName>
    </recommendedName>
</protein>